<dbReference type="InterPro" id="IPR023076">
    <property type="entry name" value="HMG_CoA_Rdtase_CS"/>
</dbReference>
<proteinExistence type="predicted"/>
<sequence>MSIKKKLGMGIATGVLAVGLIGGGTFAYFSDTEVNAGSFAAGTLDIDVKGNDTNNAIIKVDNIKPGDTMTRDLKLNNVGSLDISKVLLTSKYTVKDAKGDNKGADFGEYIKVKLINKDSGKEVIRETTLKKLSEAGETDLLRLLSASVNSALGSGKSINLQVKFEFVDNNKDQNVFQGDSLTLDWIFDAKQTKGEER</sequence>
<keyword evidence="2" id="KW-1185">Reference proteome</keyword>
<dbReference type="PROSITE" id="PS00318">
    <property type="entry name" value="HMG_COA_REDUCTASE_2"/>
    <property type="match status" value="1"/>
</dbReference>
<dbReference type="NCBIfam" id="TIGR04088">
    <property type="entry name" value="cognate_SipW"/>
    <property type="match status" value="1"/>
</dbReference>
<organism evidence="1 2">
    <name type="scientific">Tigheibacillus jepli</name>
    <dbReference type="NCBI Taxonomy" id="3035914"/>
    <lineage>
        <taxon>Bacteria</taxon>
        <taxon>Bacillati</taxon>
        <taxon>Bacillota</taxon>
        <taxon>Bacilli</taxon>
        <taxon>Bacillales</taxon>
        <taxon>Bacillaceae</taxon>
        <taxon>Tigheibacillus</taxon>
    </lineage>
</organism>
<reference evidence="1 2" key="1">
    <citation type="submission" date="2023-10" db="EMBL/GenBank/DDBJ databases">
        <title>179-bfca-hs.</title>
        <authorList>
            <person name="Miliotis G."/>
            <person name="Sengupta P."/>
            <person name="Hameed A."/>
            <person name="Chuvochina M."/>
            <person name="Mcdonagh F."/>
            <person name="Simpson A.C."/>
            <person name="Singh N.K."/>
            <person name="Rekha P.D."/>
            <person name="Raman K."/>
            <person name="Hugenholtz P."/>
            <person name="Venkateswaran K."/>
        </authorList>
    </citation>
    <scope>NUCLEOTIDE SEQUENCE [LARGE SCALE GENOMIC DNA]</scope>
    <source>
        <strain evidence="1 2">179-BFC-A-HS</strain>
    </source>
</reference>
<dbReference type="Proteomes" id="UP001228376">
    <property type="component" value="Unassembled WGS sequence"/>
</dbReference>
<dbReference type="Pfam" id="PF12389">
    <property type="entry name" value="Peptidase_M73"/>
    <property type="match status" value="1"/>
</dbReference>
<name>A0ABU5CES3_9BACI</name>
<dbReference type="InterPro" id="IPR023833">
    <property type="entry name" value="Signal_pept_SipW-depend-type"/>
</dbReference>
<dbReference type="InterPro" id="IPR022121">
    <property type="entry name" value="Peptidase_M73_camelysin"/>
</dbReference>
<comment type="caution">
    <text evidence="1">The sequence shown here is derived from an EMBL/GenBank/DDBJ whole genome shotgun (WGS) entry which is preliminary data.</text>
</comment>
<protein>
    <submittedName>
        <fullName evidence="1">TasA family protein</fullName>
    </submittedName>
</protein>
<evidence type="ECO:0000313" key="1">
    <source>
        <dbReference type="EMBL" id="MDY0404814.1"/>
    </source>
</evidence>
<evidence type="ECO:0000313" key="2">
    <source>
        <dbReference type="Proteomes" id="UP001228376"/>
    </source>
</evidence>
<gene>
    <name evidence="1" type="ORF">P5G51_004830</name>
</gene>
<accession>A0ABU5CES3</accession>
<dbReference type="EMBL" id="JAROCA020000001">
    <property type="protein sequence ID" value="MDY0404814.1"/>
    <property type="molecule type" value="Genomic_DNA"/>
</dbReference>
<dbReference type="RefSeq" id="WP_306065217.1">
    <property type="nucleotide sequence ID" value="NZ_JAROCA020000001.1"/>
</dbReference>